<gene>
    <name evidence="1" type="ORF">AYO20_00744</name>
</gene>
<evidence type="ECO:0000313" key="2">
    <source>
        <dbReference type="Proteomes" id="UP000185904"/>
    </source>
</evidence>
<organism evidence="1 2">
    <name type="scientific">Fonsecaea nubica</name>
    <dbReference type="NCBI Taxonomy" id="856822"/>
    <lineage>
        <taxon>Eukaryota</taxon>
        <taxon>Fungi</taxon>
        <taxon>Dikarya</taxon>
        <taxon>Ascomycota</taxon>
        <taxon>Pezizomycotina</taxon>
        <taxon>Eurotiomycetes</taxon>
        <taxon>Chaetothyriomycetidae</taxon>
        <taxon>Chaetothyriales</taxon>
        <taxon>Herpotrichiellaceae</taxon>
        <taxon>Fonsecaea</taxon>
    </lineage>
</organism>
<dbReference type="AlphaFoldDB" id="A0A178DDU5"/>
<sequence length="463" mass="54289">MSHLVYFDVYDSLQAYTKATKRRNAQLGALSASPPQYLANSGTKLANENFVAVKDGAVLREIHHHLFKRYALSDRVIKARKLHHGHFYAQTMDYGHEKYLKSLVTQKLTVQKALERLTQRWVEVLSRQQKWYQWAREYPEEEAQQRENEQKKICASIDFGPIDEKGAMKRDGWLHFSIMVRECGLHKAVELCKSCDEFFELNILTLYRYFPSPEWLPWAEDYGTRQYLLIVFFSYVTFNEASMLMVSKRACNLSGRRIYASSEMRNYICTYMKRNHPVSRRFTQYMSMQTPRMLILVRDGKTGRIIVTPSMDELWLIRSKYGYGSNAKAAWETEKYVGPKFFEEIDNYRRFSFGFDDYYDIYIWSKNPGGPGKILHAGVMEVQGSRSLFRSQLLMPFRCCIRRTRSDTTEDLYATFAPILKTVTQDENTLAARDNREGEKAQSIWDDIRSTRLNGGHRLVMLL</sequence>
<keyword evidence="2" id="KW-1185">Reference proteome</keyword>
<dbReference type="EMBL" id="LVCJ01000003">
    <property type="protein sequence ID" value="OAL39832.1"/>
    <property type="molecule type" value="Genomic_DNA"/>
</dbReference>
<accession>A0A178DDU5</accession>
<dbReference type="GeneID" id="34584170"/>
<reference evidence="1 2" key="1">
    <citation type="submission" date="2016-03" db="EMBL/GenBank/DDBJ databases">
        <title>The draft genome sequence of Fonsecaea nubica causative agent of cutaneous subcutaneous infection in human host.</title>
        <authorList>
            <person name="Costa F."/>
            <person name="Sybren D.H."/>
            <person name="Raittz R.T."/>
            <person name="Weiss V.A."/>
            <person name="Leao A.C."/>
            <person name="Gomes R."/>
            <person name="De Souza E.M."/>
            <person name="Pedrosa F.O."/>
            <person name="Steffens M.B."/>
            <person name="Bombassaro A."/>
            <person name="Tadra-Sfeir M.Z."/>
            <person name="Moreno L.F."/>
            <person name="Najafzadeh M.J."/>
            <person name="Felipe M.S."/>
            <person name="Teixeira M."/>
            <person name="Sun J."/>
            <person name="Xi L."/>
            <person name="Castro M.A."/>
            <person name="Vicente V.A."/>
        </authorList>
    </citation>
    <scope>NUCLEOTIDE SEQUENCE [LARGE SCALE GENOMIC DNA]</scope>
    <source>
        <strain evidence="1 2">CBS 269.64</strain>
    </source>
</reference>
<dbReference type="OrthoDB" id="5326588at2759"/>
<dbReference type="Proteomes" id="UP000185904">
    <property type="component" value="Unassembled WGS sequence"/>
</dbReference>
<protein>
    <submittedName>
        <fullName evidence="1">Uncharacterized protein</fullName>
    </submittedName>
</protein>
<dbReference type="RefSeq" id="XP_022504844.1">
    <property type="nucleotide sequence ID" value="XM_022639053.1"/>
</dbReference>
<evidence type="ECO:0000313" key="1">
    <source>
        <dbReference type="EMBL" id="OAL39832.1"/>
    </source>
</evidence>
<comment type="caution">
    <text evidence="1">The sequence shown here is derived from an EMBL/GenBank/DDBJ whole genome shotgun (WGS) entry which is preliminary data.</text>
</comment>
<proteinExistence type="predicted"/>
<name>A0A178DDU5_9EURO</name>